<dbReference type="GO" id="GO:0005524">
    <property type="term" value="F:ATP binding"/>
    <property type="evidence" value="ECO:0007669"/>
    <property type="project" value="UniProtKB-KW"/>
</dbReference>
<reference evidence="5 6" key="1">
    <citation type="submission" date="2020-02" db="EMBL/GenBank/DDBJ databases">
        <authorList>
            <person name="Criscuolo A."/>
        </authorList>
    </citation>
    <scope>NUCLEOTIDE SEQUENCE [LARGE SCALE GENOMIC DNA]</scope>
    <source>
        <strain evidence="5">CIP105534</strain>
    </source>
</reference>
<dbReference type="InterPro" id="IPR003439">
    <property type="entry name" value="ABC_transporter-like_ATP-bd"/>
</dbReference>
<dbReference type="AlphaFoldDB" id="A0A6J4GYR1"/>
<gene>
    <name evidence="5" type="primary">modF</name>
    <name evidence="5" type="ORF">FLA105534_04454</name>
</gene>
<dbReference type="InterPro" id="IPR003593">
    <property type="entry name" value="AAA+_ATPase"/>
</dbReference>
<dbReference type="InterPro" id="IPR027417">
    <property type="entry name" value="P-loop_NTPase"/>
</dbReference>
<evidence type="ECO:0000313" key="6">
    <source>
        <dbReference type="Proteomes" id="UP000479938"/>
    </source>
</evidence>
<dbReference type="Pfam" id="PF00005">
    <property type="entry name" value="ABC_tran"/>
    <property type="match status" value="1"/>
</dbReference>
<dbReference type="GO" id="GO:0043190">
    <property type="term" value="C:ATP-binding cassette (ABC) transporter complex"/>
    <property type="evidence" value="ECO:0007669"/>
    <property type="project" value="TreeGrafter"/>
</dbReference>
<dbReference type="InterPro" id="IPR050095">
    <property type="entry name" value="ECF_ABC_transporter_ATP-bd"/>
</dbReference>
<dbReference type="PANTHER" id="PTHR43553:SF3">
    <property type="entry name" value="ABC TRANSPORTER ATP-BINDING PROTEIN MODF"/>
    <property type="match status" value="1"/>
</dbReference>
<name>A0A6J4GYR1_9FLAO</name>
<keyword evidence="1" id="KW-0813">Transport</keyword>
<evidence type="ECO:0000256" key="2">
    <source>
        <dbReference type="ARBA" id="ARBA00022741"/>
    </source>
</evidence>
<organism evidence="5 6">
    <name type="scientific">Flavobacterium bizetiae</name>
    <dbReference type="NCBI Taxonomy" id="2704140"/>
    <lineage>
        <taxon>Bacteria</taxon>
        <taxon>Pseudomonadati</taxon>
        <taxon>Bacteroidota</taxon>
        <taxon>Flavobacteriia</taxon>
        <taxon>Flavobacteriales</taxon>
        <taxon>Flavobacteriaceae</taxon>
        <taxon>Flavobacterium</taxon>
    </lineage>
</organism>
<evidence type="ECO:0000313" key="5">
    <source>
        <dbReference type="EMBL" id="CAA9203131.1"/>
    </source>
</evidence>
<dbReference type="PANTHER" id="PTHR43553">
    <property type="entry name" value="HEAVY METAL TRANSPORTER"/>
    <property type="match status" value="1"/>
</dbReference>
<keyword evidence="3 5" id="KW-0067">ATP-binding</keyword>
<dbReference type="PROSITE" id="PS50893">
    <property type="entry name" value="ABC_TRANSPORTER_2"/>
    <property type="match status" value="1"/>
</dbReference>
<dbReference type="SUPFAM" id="SSF52540">
    <property type="entry name" value="P-loop containing nucleoside triphosphate hydrolases"/>
    <property type="match status" value="2"/>
</dbReference>
<dbReference type="Proteomes" id="UP000479938">
    <property type="component" value="Unassembled WGS sequence"/>
</dbReference>
<sequence>MPQIKKIKKIKRINHSNLLICGKKNNLSLHKYFKMQHWDILLSNQVNKKAFIETLLSGEAKGELAVFKNQKGILFSDIAIEKFIEKEYQYDTVEASPESHRQLRTFSSGERKKEFLKYCINQKPDFIIFDNPFDHLDQASRVVLAESLKDLTQDIAIIQIVNRVVDVLSFVPNKAQIKDNTFELHPLSQTVNHFKTLNTAAIPKAIEPHSFHESVLIKMENVSVSYDERKIVDNISWTIKQGEFWQLIGPNGSGKSTILSLITGDNPKGFGQNLHLFGRKKGTGESVWDIKKQIGIFTTSMTDLFQKSHTLEEMILSGFFDSIGLYIEPTTLQKQTVTQWLEVIEMSGLRKKRFIDLSIGQQRVALIVRAVLKHPPLLILDEPVEGLDDENVDLVIQLINTIKQETNVSILYVSHRIETGLAPTSVFELLPSSTGSIGKIKYHSELN</sequence>
<evidence type="ECO:0000256" key="3">
    <source>
        <dbReference type="ARBA" id="ARBA00022840"/>
    </source>
</evidence>
<proteinExistence type="predicted"/>
<dbReference type="Gene3D" id="3.40.50.300">
    <property type="entry name" value="P-loop containing nucleotide triphosphate hydrolases"/>
    <property type="match status" value="2"/>
</dbReference>
<dbReference type="GO" id="GO:0042626">
    <property type="term" value="F:ATPase-coupled transmembrane transporter activity"/>
    <property type="evidence" value="ECO:0007669"/>
    <property type="project" value="TreeGrafter"/>
</dbReference>
<evidence type="ECO:0000259" key="4">
    <source>
        <dbReference type="PROSITE" id="PS50893"/>
    </source>
</evidence>
<dbReference type="SMART" id="SM00382">
    <property type="entry name" value="AAA"/>
    <property type="match status" value="1"/>
</dbReference>
<keyword evidence="2" id="KW-0547">Nucleotide-binding</keyword>
<accession>A0A6J4GYR1</accession>
<evidence type="ECO:0000256" key="1">
    <source>
        <dbReference type="ARBA" id="ARBA00022448"/>
    </source>
</evidence>
<dbReference type="GO" id="GO:0016887">
    <property type="term" value="F:ATP hydrolysis activity"/>
    <property type="evidence" value="ECO:0007669"/>
    <property type="project" value="InterPro"/>
</dbReference>
<protein>
    <submittedName>
        <fullName evidence="5">ABC transporter ATP-binding protein ModF</fullName>
    </submittedName>
</protein>
<keyword evidence="6" id="KW-1185">Reference proteome</keyword>
<dbReference type="EMBL" id="CADCSU010000174">
    <property type="protein sequence ID" value="CAA9203131.1"/>
    <property type="molecule type" value="Genomic_DNA"/>
</dbReference>
<feature type="domain" description="ABC transporter" evidence="4">
    <location>
        <begin position="217"/>
        <end position="446"/>
    </location>
</feature>